<dbReference type="Gene3D" id="3.40.630.10">
    <property type="entry name" value="Zn peptidases"/>
    <property type="match status" value="1"/>
</dbReference>
<reference evidence="7" key="1">
    <citation type="journal article" date="2019" name="Int. J. Syst. Evol. Microbiol.">
        <title>The Global Catalogue of Microorganisms (GCM) 10K type strain sequencing project: providing services to taxonomists for standard genome sequencing and annotation.</title>
        <authorList>
            <consortium name="The Broad Institute Genomics Platform"/>
            <consortium name="The Broad Institute Genome Sequencing Center for Infectious Disease"/>
            <person name="Wu L."/>
            <person name="Ma J."/>
        </authorList>
    </citation>
    <scope>NUCLEOTIDE SEQUENCE [LARGE SCALE GENOMIC DNA]</scope>
    <source>
        <strain evidence="7">KCTC 42730</strain>
    </source>
</reference>
<evidence type="ECO:0000256" key="4">
    <source>
        <dbReference type="ARBA" id="ARBA00022833"/>
    </source>
</evidence>
<keyword evidence="3" id="KW-0378">Hydrolase</keyword>
<dbReference type="InterPro" id="IPR053138">
    <property type="entry name" value="N-alpha-Ac-DABA_deacetylase"/>
</dbReference>
<keyword evidence="2" id="KW-0479">Metal-binding</keyword>
<dbReference type="PIRSF" id="PIRSF039012">
    <property type="entry name" value="ASP"/>
    <property type="match status" value="1"/>
</dbReference>
<comment type="caution">
    <text evidence="6">The sequence shown here is derived from an EMBL/GenBank/DDBJ whole genome shotgun (WGS) entry which is preliminary data.</text>
</comment>
<sequence>MPKGKINQPFNLLDACIGVGERRTLDLEVAKLYTHTPLTIPIEVVNGVLKGPVLLVCAAIHGDELNGVEVVRQLLAKIDPRSLQGTLIAVPVVNVFGFIHKSRYLPDRRDLNRCFPGSVRGSLGARMADMFFRQVAAKCTHIIDLHTGAIHRSNLPQVRADLSHPEAAEMAKAFGTPVVIDASLRNGSLRSEASSMGIPVVTYEAGEALRFDPLAIAAGLMGVENVMRKLKMIKGRRKKTIAEPVIAAATSWVRADTDGIVRAQVSLGERVAKGQTLAFIDNPLGSNELQVIAPRSGIVIGQQTLPLVNEGDAVFHLAYFAHANSLVEQQLESFIDEFSDFDELKTAEVLSNS</sequence>
<evidence type="ECO:0000313" key="7">
    <source>
        <dbReference type="Proteomes" id="UP001595453"/>
    </source>
</evidence>
<keyword evidence="7" id="KW-1185">Reference proteome</keyword>
<dbReference type="SUPFAM" id="SSF53187">
    <property type="entry name" value="Zn-dependent exopeptidases"/>
    <property type="match status" value="1"/>
</dbReference>
<dbReference type="EMBL" id="JBHRSD010000023">
    <property type="protein sequence ID" value="MFC3033510.1"/>
    <property type="molecule type" value="Genomic_DNA"/>
</dbReference>
<evidence type="ECO:0000256" key="2">
    <source>
        <dbReference type="ARBA" id="ARBA00022723"/>
    </source>
</evidence>
<proteinExistence type="predicted"/>
<organism evidence="6 7">
    <name type="scientific">Pseudoalteromonas fenneropenaei</name>
    <dbReference type="NCBI Taxonomy" id="1737459"/>
    <lineage>
        <taxon>Bacteria</taxon>
        <taxon>Pseudomonadati</taxon>
        <taxon>Pseudomonadota</taxon>
        <taxon>Gammaproteobacteria</taxon>
        <taxon>Alteromonadales</taxon>
        <taxon>Pseudoalteromonadaceae</taxon>
        <taxon>Pseudoalteromonas</taxon>
    </lineage>
</organism>
<dbReference type="Pfam" id="PF24827">
    <property type="entry name" value="AstE_AspA_cat"/>
    <property type="match status" value="1"/>
</dbReference>
<evidence type="ECO:0000256" key="1">
    <source>
        <dbReference type="ARBA" id="ARBA00001947"/>
    </source>
</evidence>
<comment type="cofactor">
    <cofactor evidence="1">
        <name>Zn(2+)</name>
        <dbReference type="ChEBI" id="CHEBI:29105"/>
    </cofactor>
</comment>
<keyword evidence="4" id="KW-0862">Zinc</keyword>
<feature type="domain" description="Succinylglutamate desuccinylase/Aspartoacylase catalytic" evidence="5">
    <location>
        <begin position="51"/>
        <end position="228"/>
    </location>
</feature>
<dbReference type="InterPro" id="IPR055438">
    <property type="entry name" value="AstE_AspA_cat"/>
</dbReference>
<evidence type="ECO:0000256" key="3">
    <source>
        <dbReference type="ARBA" id="ARBA00022801"/>
    </source>
</evidence>
<dbReference type="CDD" id="cd06251">
    <property type="entry name" value="M14_ASTE_ASPA-like"/>
    <property type="match status" value="1"/>
</dbReference>
<dbReference type="PANTHER" id="PTHR37326">
    <property type="entry name" value="BLL3975 PROTEIN"/>
    <property type="match status" value="1"/>
</dbReference>
<dbReference type="PANTHER" id="PTHR37326:SF2">
    <property type="entry name" value="SUCCINYLGLUTAMATE DESUCCINYLASE_ASPARTOACYLASE FAMILY PROTEIN"/>
    <property type="match status" value="1"/>
</dbReference>
<accession>A0ABV7CLI5</accession>
<dbReference type="RefSeq" id="WP_377125064.1">
    <property type="nucleotide sequence ID" value="NZ_JBHRSD010000023.1"/>
</dbReference>
<name>A0ABV7CLI5_9GAMM</name>
<evidence type="ECO:0000259" key="5">
    <source>
        <dbReference type="Pfam" id="PF24827"/>
    </source>
</evidence>
<evidence type="ECO:0000313" key="6">
    <source>
        <dbReference type="EMBL" id="MFC3033510.1"/>
    </source>
</evidence>
<dbReference type="Proteomes" id="UP001595453">
    <property type="component" value="Unassembled WGS sequence"/>
</dbReference>
<gene>
    <name evidence="6" type="ORF">ACFOEE_13360</name>
</gene>
<protein>
    <submittedName>
        <fullName evidence="6">Succinylglutamate desuccinylase/aspartoacylase family protein</fullName>
    </submittedName>
</protein>
<dbReference type="InterPro" id="IPR043795">
    <property type="entry name" value="N-alpha-Ac-DABA-like"/>
</dbReference>